<comment type="subcellular location">
    <subcellularLocation>
        <location evidence="1">Secreted</location>
    </subcellularLocation>
</comment>
<evidence type="ECO:0000256" key="2">
    <source>
        <dbReference type="ARBA" id="ARBA00022525"/>
    </source>
</evidence>
<dbReference type="EMBL" id="MF576636">
    <property type="protein sequence ID" value="ATF27470.1"/>
    <property type="molecule type" value="mRNA"/>
</dbReference>
<dbReference type="AlphaFoldDB" id="A0A291C234"/>
<evidence type="ECO:0000256" key="3">
    <source>
        <dbReference type="SAM" id="SignalP"/>
    </source>
</evidence>
<name>A0A291C234_9COND</name>
<protein>
    <submittedName>
        <fullName evidence="4">Conotoxin</fullName>
    </submittedName>
</protein>
<keyword evidence="3" id="KW-0732">Signal</keyword>
<evidence type="ECO:0000256" key="1">
    <source>
        <dbReference type="ARBA" id="ARBA00004613"/>
    </source>
</evidence>
<reference evidence="4" key="2">
    <citation type="submission" date="2017-07" db="EMBL/GenBank/DDBJ databases">
        <authorList>
            <person name="Sun Z.S."/>
            <person name="Albrecht U."/>
            <person name="Echele G."/>
            <person name="Lee C.C."/>
        </authorList>
    </citation>
    <scope>NUCLEOTIDE SEQUENCE</scope>
    <source>
        <strain evidence="4">O2_Amz7.2</strain>
    </source>
</reference>
<sequence length="76" mass="8568">MEKLTILLLVAALLVLTQALIQGGVEKRQKAKINFFSKRKTTAESWWEHECGDWLVQCSSPMDCCSGNCDGYCALW</sequence>
<dbReference type="Pfam" id="PF02950">
    <property type="entry name" value="Conotoxin"/>
    <property type="match status" value="1"/>
</dbReference>
<evidence type="ECO:0000313" key="4">
    <source>
        <dbReference type="EMBL" id="ATF27470.1"/>
    </source>
</evidence>
<dbReference type="GO" id="GO:0008200">
    <property type="term" value="F:ion channel inhibitor activity"/>
    <property type="evidence" value="ECO:0007669"/>
    <property type="project" value="InterPro"/>
</dbReference>
<feature type="signal peptide" evidence="3">
    <location>
        <begin position="1"/>
        <end position="19"/>
    </location>
</feature>
<keyword evidence="2" id="KW-0964">Secreted</keyword>
<proteinExistence type="evidence at transcript level"/>
<feature type="chain" id="PRO_5013375969" evidence="3">
    <location>
        <begin position="20"/>
        <end position="76"/>
    </location>
</feature>
<dbReference type="GO" id="GO:0005576">
    <property type="term" value="C:extracellular region"/>
    <property type="evidence" value="ECO:0007669"/>
    <property type="project" value="UniProtKB-SubCell"/>
</dbReference>
<dbReference type="InterPro" id="IPR004214">
    <property type="entry name" value="Conotoxin"/>
</dbReference>
<reference evidence="4" key="1">
    <citation type="journal article" date="2017" name="Genome Biol. Evol.">
        <title>Divergence of the Venom Exogene Repertoire in Two Sister Species of Turriconus.</title>
        <authorList>
            <person name="Li Q."/>
            <person name="Barghi N."/>
            <person name="Lu A."/>
            <person name="Fedosov A.E."/>
            <person name="Bandyopadhyay P.K."/>
            <person name="Lluisma A.O."/>
            <person name="Concepcion G.P."/>
            <person name="Yandell M."/>
            <person name="Olivera B.M."/>
            <person name="Safavi-Hemami H."/>
        </authorList>
    </citation>
    <scope>NUCLEOTIDE SEQUENCE</scope>
    <source>
        <strain evidence="4">O2_Amz7.2</strain>
    </source>
</reference>
<organism evidence="4">
    <name type="scientific">Conus andremenezi</name>
    <dbReference type="NCBI Taxonomy" id="1077466"/>
    <lineage>
        <taxon>Eukaryota</taxon>
        <taxon>Metazoa</taxon>
        <taxon>Spiralia</taxon>
        <taxon>Lophotrochozoa</taxon>
        <taxon>Mollusca</taxon>
        <taxon>Gastropoda</taxon>
        <taxon>Caenogastropoda</taxon>
        <taxon>Neogastropoda</taxon>
        <taxon>Conoidea</taxon>
        <taxon>Conidae</taxon>
        <taxon>Conus</taxon>
        <taxon>Turriconus</taxon>
    </lineage>
</organism>
<accession>A0A291C234</accession>